<evidence type="ECO:0000313" key="2">
    <source>
        <dbReference type="EMBL" id="MEQ2465219.1"/>
    </source>
</evidence>
<protein>
    <submittedName>
        <fullName evidence="2">Uncharacterized protein</fullName>
    </submittedName>
</protein>
<dbReference type="Proteomes" id="UP001465426">
    <property type="component" value="Unassembled WGS sequence"/>
</dbReference>
<proteinExistence type="predicted"/>
<evidence type="ECO:0000313" key="3">
    <source>
        <dbReference type="Proteomes" id="UP001465426"/>
    </source>
</evidence>
<keyword evidence="1" id="KW-1133">Transmembrane helix</keyword>
<sequence>MIGLLLSVFIFNFIAYITNKKLTHNQILHIWIFTIAFQLLFDLYIDVGYHAYWYFSKSEVDWESIIHILLLVPPVNIIFLNLYPMKKKILYKILFIFMWNLIIVGYEWFTLLPSPWGYFHYGWWKISYSFCINPILLFILIKYYKLVTKLEKKSRSATE</sequence>
<feature type="transmembrane region" description="Helical" evidence="1">
    <location>
        <begin position="90"/>
        <end position="109"/>
    </location>
</feature>
<feature type="transmembrane region" description="Helical" evidence="1">
    <location>
        <begin position="121"/>
        <end position="144"/>
    </location>
</feature>
<gene>
    <name evidence="2" type="ORF">WMO63_05980</name>
</gene>
<dbReference type="RefSeq" id="WP_031540022.1">
    <property type="nucleotide sequence ID" value="NZ_JBBMFN010000009.1"/>
</dbReference>
<keyword evidence="3" id="KW-1185">Reference proteome</keyword>
<dbReference type="EMBL" id="JBBMFN010000009">
    <property type="protein sequence ID" value="MEQ2465219.1"/>
    <property type="molecule type" value="Genomic_DNA"/>
</dbReference>
<feature type="transmembrane region" description="Helical" evidence="1">
    <location>
        <begin position="27"/>
        <end position="45"/>
    </location>
</feature>
<organism evidence="2 3">
    <name type="scientific">Niallia hominis</name>
    <dbReference type="NCBI Taxonomy" id="3133173"/>
    <lineage>
        <taxon>Bacteria</taxon>
        <taxon>Bacillati</taxon>
        <taxon>Bacillota</taxon>
        <taxon>Bacilli</taxon>
        <taxon>Bacillales</taxon>
        <taxon>Bacillaceae</taxon>
        <taxon>Niallia</taxon>
    </lineage>
</organism>
<comment type="caution">
    <text evidence="2">The sequence shown here is derived from an EMBL/GenBank/DDBJ whole genome shotgun (WGS) entry which is preliminary data.</text>
</comment>
<keyword evidence="1" id="KW-0812">Transmembrane</keyword>
<keyword evidence="1" id="KW-0472">Membrane</keyword>
<feature type="transmembrane region" description="Helical" evidence="1">
    <location>
        <begin position="65"/>
        <end position="83"/>
    </location>
</feature>
<name>A0ABV1EVT3_9BACI</name>
<reference evidence="2 3" key="1">
    <citation type="submission" date="2024-03" db="EMBL/GenBank/DDBJ databases">
        <title>Human intestinal bacterial collection.</title>
        <authorList>
            <person name="Pauvert C."/>
            <person name="Hitch T.C.A."/>
            <person name="Clavel T."/>
        </authorList>
    </citation>
    <scope>NUCLEOTIDE SEQUENCE [LARGE SCALE GENOMIC DNA]</scope>
    <source>
        <strain evidence="2 3">CLA-SR-H024</strain>
    </source>
</reference>
<evidence type="ECO:0000256" key="1">
    <source>
        <dbReference type="SAM" id="Phobius"/>
    </source>
</evidence>
<accession>A0ABV1EVT3</accession>